<dbReference type="InterPro" id="IPR019818">
    <property type="entry name" value="IsoCit/isopropylmalate_DH_CS"/>
</dbReference>
<evidence type="ECO:0000256" key="6">
    <source>
        <dbReference type="ARBA" id="ARBA00022605"/>
    </source>
</evidence>
<keyword evidence="8" id="KW-0460">Magnesium</keyword>
<organism evidence="14">
    <name type="scientific">freshwater metagenome</name>
    <dbReference type="NCBI Taxonomy" id="449393"/>
    <lineage>
        <taxon>unclassified sequences</taxon>
        <taxon>metagenomes</taxon>
        <taxon>ecological metagenomes</taxon>
    </lineage>
</organism>
<evidence type="ECO:0000256" key="2">
    <source>
        <dbReference type="ARBA" id="ARBA00001946"/>
    </source>
</evidence>
<dbReference type="Pfam" id="PF00180">
    <property type="entry name" value="Iso_dh"/>
    <property type="match status" value="1"/>
</dbReference>
<evidence type="ECO:0000256" key="1">
    <source>
        <dbReference type="ARBA" id="ARBA00001936"/>
    </source>
</evidence>
<comment type="cofactor">
    <cofactor evidence="2">
        <name>Mg(2+)</name>
        <dbReference type="ChEBI" id="CHEBI:18420"/>
    </cofactor>
</comment>
<reference evidence="14" key="1">
    <citation type="submission" date="2020-05" db="EMBL/GenBank/DDBJ databases">
        <authorList>
            <person name="Chiriac C."/>
            <person name="Salcher M."/>
            <person name="Ghai R."/>
            <person name="Kavagutti S V."/>
        </authorList>
    </citation>
    <scope>NUCLEOTIDE SEQUENCE</scope>
</reference>
<evidence type="ECO:0000256" key="8">
    <source>
        <dbReference type="ARBA" id="ARBA00022842"/>
    </source>
</evidence>
<keyword evidence="10" id="KW-0520">NAD</keyword>
<dbReference type="EC" id="1.1.1.85" evidence="4"/>
<name>A0A6J7JAT0_9ZZZZ</name>
<accession>A0A6J7JAT0</accession>
<dbReference type="AlphaFoldDB" id="A0A6J7JAT0"/>
<dbReference type="FunFam" id="3.40.718.10:FF:000006">
    <property type="entry name" value="3-isopropylmalate dehydrogenase"/>
    <property type="match status" value="1"/>
</dbReference>
<keyword evidence="12" id="KW-0100">Branched-chain amino acid biosynthesis</keyword>
<dbReference type="EMBL" id="CAFBMX010000009">
    <property type="protein sequence ID" value="CAB4940443.1"/>
    <property type="molecule type" value="Genomic_DNA"/>
</dbReference>
<evidence type="ECO:0000256" key="10">
    <source>
        <dbReference type="ARBA" id="ARBA00023027"/>
    </source>
</evidence>
<sequence length="343" mass="36397">MTTIAVLPGDGIGPEVTAATIELLEAFVPGRLIFEEHAFGGCSIDLHGTALTDEVLAACRASDSVLLGAVGGPKWDTTDPAKPRPEQGLLGLRKELGLYANLRPVKAYASLLDSSPLKHEVVEGTDMLVVRELTGGIYFGEKTRTATEASDDCRYTVAEVERIARVAFGAAKKLVTSVDKANVLETSRLWREVVRRVHEEEFPHLELEHLLVDSTAMRLVTNPRHFEVVVTENMFGDILSDEASVITGSLGLMPSASLGAGDTPGVFEPVHGSAPDIAGLGIANPLAMFLSAALMLRHGLGWESEALALESAVDRALAEGLRTRDLGGTVGTALATQAVLAQL</sequence>
<keyword evidence="7" id="KW-0479">Metal-binding</keyword>
<dbReference type="InterPro" id="IPR024084">
    <property type="entry name" value="IsoPropMal-DH-like_dom"/>
</dbReference>
<dbReference type="PANTHER" id="PTHR42979">
    <property type="entry name" value="3-ISOPROPYLMALATE DEHYDROGENASE"/>
    <property type="match status" value="1"/>
</dbReference>
<keyword evidence="6" id="KW-0028">Amino-acid biosynthesis</keyword>
<dbReference type="SUPFAM" id="SSF53659">
    <property type="entry name" value="Isocitrate/Isopropylmalate dehydrogenase-like"/>
    <property type="match status" value="1"/>
</dbReference>
<evidence type="ECO:0000259" key="13">
    <source>
        <dbReference type="SMART" id="SM01329"/>
    </source>
</evidence>
<evidence type="ECO:0000256" key="3">
    <source>
        <dbReference type="ARBA" id="ARBA00011738"/>
    </source>
</evidence>
<evidence type="ECO:0000256" key="4">
    <source>
        <dbReference type="ARBA" id="ARBA00013101"/>
    </source>
</evidence>
<dbReference type="InterPro" id="IPR004429">
    <property type="entry name" value="Isopropylmalate_DH"/>
</dbReference>
<keyword evidence="5" id="KW-0432">Leucine biosynthesis</keyword>
<protein>
    <recommendedName>
        <fullName evidence="4">3-isopropylmalate dehydrogenase</fullName>
        <ecNumber evidence="4">1.1.1.85</ecNumber>
    </recommendedName>
</protein>
<keyword evidence="9" id="KW-0560">Oxidoreductase</keyword>
<evidence type="ECO:0000256" key="9">
    <source>
        <dbReference type="ARBA" id="ARBA00023002"/>
    </source>
</evidence>
<evidence type="ECO:0000256" key="5">
    <source>
        <dbReference type="ARBA" id="ARBA00022430"/>
    </source>
</evidence>
<dbReference type="NCBIfam" id="TIGR00169">
    <property type="entry name" value="leuB"/>
    <property type="match status" value="1"/>
</dbReference>
<feature type="domain" description="Isopropylmalate dehydrogenase-like" evidence="13">
    <location>
        <begin position="3"/>
        <end position="339"/>
    </location>
</feature>
<evidence type="ECO:0000256" key="12">
    <source>
        <dbReference type="ARBA" id="ARBA00023304"/>
    </source>
</evidence>
<dbReference type="GO" id="GO:0005829">
    <property type="term" value="C:cytosol"/>
    <property type="evidence" value="ECO:0007669"/>
    <property type="project" value="TreeGrafter"/>
</dbReference>
<dbReference type="GO" id="GO:0000287">
    <property type="term" value="F:magnesium ion binding"/>
    <property type="evidence" value="ECO:0007669"/>
    <property type="project" value="InterPro"/>
</dbReference>
<keyword evidence="11" id="KW-0464">Manganese</keyword>
<dbReference type="GO" id="GO:0009098">
    <property type="term" value="P:L-leucine biosynthetic process"/>
    <property type="evidence" value="ECO:0007669"/>
    <property type="project" value="UniProtKB-KW"/>
</dbReference>
<dbReference type="HAMAP" id="MF_01033">
    <property type="entry name" value="LeuB_type1"/>
    <property type="match status" value="1"/>
</dbReference>
<dbReference type="Gene3D" id="3.40.718.10">
    <property type="entry name" value="Isopropylmalate Dehydrogenase"/>
    <property type="match status" value="1"/>
</dbReference>
<comment type="subunit">
    <text evidence="3">Homodimer.</text>
</comment>
<gene>
    <name evidence="14" type="ORF">UFOPK3674_01795</name>
</gene>
<dbReference type="GO" id="GO:0003862">
    <property type="term" value="F:3-isopropylmalate dehydrogenase activity"/>
    <property type="evidence" value="ECO:0007669"/>
    <property type="project" value="UniProtKB-EC"/>
</dbReference>
<evidence type="ECO:0000256" key="7">
    <source>
        <dbReference type="ARBA" id="ARBA00022723"/>
    </source>
</evidence>
<dbReference type="PROSITE" id="PS00470">
    <property type="entry name" value="IDH_IMDH"/>
    <property type="match status" value="1"/>
</dbReference>
<evidence type="ECO:0000256" key="11">
    <source>
        <dbReference type="ARBA" id="ARBA00023211"/>
    </source>
</evidence>
<dbReference type="GO" id="GO:0051287">
    <property type="term" value="F:NAD binding"/>
    <property type="evidence" value="ECO:0007669"/>
    <property type="project" value="InterPro"/>
</dbReference>
<dbReference type="PANTHER" id="PTHR42979:SF1">
    <property type="entry name" value="3-ISOPROPYLMALATE DEHYDROGENASE"/>
    <property type="match status" value="1"/>
</dbReference>
<evidence type="ECO:0000313" key="14">
    <source>
        <dbReference type="EMBL" id="CAB4940443.1"/>
    </source>
</evidence>
<proteinExistence type="inferred from homology"/>
<comment type="cofactor">
    <cofactor evidence="1">
        <name>Mn(2+)</name>
        <dbReference type="ChEBI" id="CHEBI:29035"/>
    </cofactor>
</comment>
<dbReference type="SMART" id="SM01329">
    <property type="entry name" value="Iso_dh"/>
    <property type="match status" value="1"/>
</dbReference>